<evidence type="ECO:0000256" key="4">
    <source>
        <dbReference type="ARBA" id="ARBA00022630"/>
    </source>
</evidence>
<evidence type="ECO:0000313" key="15">
    <source>
        <dbReference type="Proteomes" id="UP000192408"/>
    </source>
</evidence>
<name>A0A1W1UMA2_9PAST</name>
<comment type="similarity">
    <text evidence="1 11">Belongs to the ApbE family.</text>
</comment>
<proteinExistence type="inferred from homology"/>
<dbReference type="GO" id="GO:0046872">
    <property type="term" value="F:metal ion binding"/>
    <property type="evidence" value="ECO:0007669"/>
    <property type="project" value="UniProtKB-UniRule"/>
</dbReference>
<dbReference type="STRING" id="1122938.SAMN05660772_01952"/>
<evidence type="ECO:0000256" key="6">
    <source>
        <dbReference type="ARBA" id="ARBA00022723"/>
    </source>
</evidence>
<reference evidence="15" key="1">
    <citation type="submission" date="2017-04" db="EMBL/GenBank/DDBJ databases">
        <authorList>
            <person name="Varghese N."/>
            <person name="Submissions S."/>
        </authorList>
    </citation>
    <scope>NUCLEOTIDE SEQUENCE [LARGE SCALE GENOMIC DNA]</scope>
    <source>
        <strain evidence="15">DSM 23072</strain>
    </source>
</reference>
<dbReference type="PANTHER" id="PTHR30040">
    <property type="entry name" value="THIAMINE BIOSYNTHESIS LIPOPROTEIN APBE"/>
    <property type="match status" value="1"/>
</dbReference>
<feature type="binding site" evidence="12">
    <location>
        <position position="290"/>
    </location>
    <ligand>
        <name>Mg(2+)</name>
        <dbReference type="ChEBI" id="CHEBI:18420"/>
    </ligand>
</feature>
<evidence type="ECO:0000256" key="5">
    <source>
        <dbReference type="ARBA" id="ARBA00022679"/>
    </source>
</evidence>
<evidence type="ECO:0000256" key="9">
    <source>
        <dbReference type="ARBA" id="ARBA00031306"/>
    </source>
</evidence>
<evidence type="ECO:0000256" key="12">
    <source>
        <dbReference type="PIRSR" id="PIRSR006268-2"/>
    </source>
</evidence>
<organism evidence="14 15">
    <name type="scientific">Pasteurella testudinis DSM 23072</name>
    <dbReference type="NCBI Taxonomy" id="1122938"/>
    <lineage>
        <taxon>Bacteria</taxon>
        <taxon>Pseudomonadati</taxon>
        <taxon>Pseudomonadota</taxon>
        <taxon>Gammaproteobacteria</taxon>
        <taxon>Pasteurellales</taxon>
        <taxon>Pasteurellaceae</taxon>
        <taxon>Pasteurella</taxon>
    </lineage>
</organism>
<dbReference type="PIRSF" id="PIRSF006268">
    <property type="entry name" value="ApbE"/>
    <property type="match status" value="1"/>
</dbReference>
<dbReference type="EMBL" id="FWWV01000007">
    <property type="protein sequence ID" value="SMB81834.1"/>
    <property type="molecule type" value="Genomic_DNA"/>
</dbReference>
<dbReference type="Proteomes" id="UP000192408">
    <property type="component" value="Unassembled WGS sequence"/>
</dbReference>
<gene>
    <name evidence="14" type="ORF">SAMN05660772_01952</name>
</gene>
<evidence type="ECO:0000256" key="7">
    <source>
        <dbReference type="ARBA" id="ARBA00022827"/>
    </source>
</evidence>
<dbReference type="AlphaFoldDB" id="A0A1W1UMA2"/>
<keyword evidence="5 11" id="KW-0808">Transferase</keyword>
<dbReference type="PANTHER" id="PTHR30040:SF2">
    <property type="entry name" value="FAD:PROTEIN FMN TRANSFERASE"/>
    <property type="match status" value="1"/>
</dbReference>
<dbReference type="Gene3D" id="3.10.520.10">
    <property type="entry name" value="ApbE-like domains"/>
    <property type="match status" value="1"/>
</dbReference>
<keyword evidence="15" id="KW-1185">Reference proteome</keyword>
<accession>A0A1W1UMA2</accession>
<keyword evidence="4 11" id="KW-0285">Flavoprotein</keyword>
<keyword evidence="6 11" id="KW-0479">Metal-binding</keyword>
<sequence length="348" mass="37538">MKRLFSCFALLLATAAHAAPMYATLSGETMGTSYTVRYRAASNAGEPAVQSRIEARLQSLIDSMSTFEPNSLISQFNRLPAEEKLAVGADFLQVLADSRDIYRQSNGSFDPTVYPLVELWGFGAKQIAERLRRPPSKAEIAAAKSQMGFEQVVNSGVWLSKRQNGIGLDFSAIAKGYAVDALAVVLRDEFGVNDYLVEIGGEIASQGCNPSGQPWRIAIASPDSDSTDSVFTLQQPAGQRLQLATSGNYQNFVVYRGKTYGHSISPLSGEPVQGNAASVTVLHDSVALADGWATALSALPYPQALALAQRQQLKALFVMPSENASPSPPWQVVRTTALDSLLKMETRK</sequence>
<feature type="signal peptide" evidence="13">
    <location>
        <begin position="1"/>
        <end position="18"/>
    </location>
</feature>
<dbReference type="InterPro" id="IPR024932">
    <property type="entry name" value="ApbE"/>
</dbReference>
<keyword evidence="14" id="KW-0449">Lipoprotein</keyword>
<dbReference type="InterPro" id="IPR003374">
    <property type="entry name" value="ApbE-like_sf"/>
</dbReference>
<feature type="chain" id="PRO_5039890238" description="FAD:protein FMN transferase" evidence="13">
    <location>
        <begin position="19"/>
        <end position="348"/>
    </location>
</feature>
<protein>
    <recommendedName>
        <fullName evidence="3 11">FAD:protein FMN transferase</fullName>
        <ecNumber evidence="2 11">2.7.1.180</ecNumber>
    </recommendedName>
    <alternativeName>
        <fullName evidence="9 11">Flavin transferase</fullName>
    </alternativeName>
</protein>
<dbReference type="EC" id="2.7.1.180" evidence="2 11"/>
<evidence type="ECO:0000256" key="10">
    <source>
        <dbReference type="ARBA" id="ARBA00048540"/>
    </source>
</evidence>
<dbReference type="GO" id="GO:0016740">
    <property type="term" value="F:transferase activity"/>
    <property type="evidence" value="ECO:0007669"/>
    <property type="project" value="UniProtKB-UniRule"/>
</dbReference>
<comment type="cofactor">
    <cofactor evidence="12">
        <name>Mg(2+)</name>
        <dbReference type="ChEBI" id="CHEBI:18420"/>
    </cofactor>
    <cofactor evidence="12">
        <name>Mn(2+)</name>
        <dbReference type="ChEBI" id="CHEBI:29035"/>
    </cofactor>
    <text evidence="12">Magnesium. Can also use manganese.</text>
</comment>
<evidence type="ECO:0000256" key="11">
    <source>
        <dbReference type="PIRNR" id="PIRNR006268"/>
    </source>
</evidence>
<comment type="catalytic activity">
    <reaction evidence="10 11">
        <text>L-threonyl-[protein] + FAD = FMN-L-threonyl-[protein] + AMP + H(+)</text>
        <dbReference type="Rhea" id="RHEA:36847"/>
        <dbReference type="Rhea" id="RHEA-COMP:11060"/>
        <dbReference type="Rhea" id="RHEA-COMP:11061"/>
        <dbReference type="ChEBI" id="CHEBI:15378"/>
        <dbReference type="ChEBI" id="CHEBI:30013"/>
        <dbReference type="ChEBI" id="CHEBI:57692"/>
        <dbReference type="ChEBI" id="CHEBI:74257"/>
        <dbReference type="ChEBI" id="CHEBI:456215"/>
        <dbReference type="EC" id="2.7.1.180"/>
    </reaction>
</comment>
<keyword evidence="7 11" id="KW-0274">FAD</keyword>
<feature type="binding site" evidence="12">
    <location>
        <position position="172"/>
    </location>
    <ligand>
        <name>Mg(2+)</name>
        <dbReference type="ChEBI" id="CHEBI:18420"/>
    </ligand>
</feature>
<keyword evidence="13" id="KW-0732">Signal</keyword>
<dbReference type="SUPFAM" id="SSF143631">
    <property type="entry name" value="ApbE-like"/>
    <property type="match status" value="1"/>
</dbReference>
<dbReference type="Pfam" id="PF02424">
    <property type="entry name" value="ApbE"/>
    <property type="match status" value="1"/>
</dbReference>
<evidence type="ECO:0000256" key="1">
    <source>
        <dbReference type="ARBA" id="ARBA00008282"/>
    </source>
</evidence>
<keyword evidence="8 11" id="KW-0460">Magnesium</keyword>
<evidence type="ECO:0000256" key="8">
    <source>
        <dbReference type="ARBA" id="ARBA00022842"/>
    </source>
</evidence>
<dbReference type="RefSeq" id="WP_084256361.1">
    <property type="nucleotide sequence ID" value="NZ_FWWV01000007.1"/>
</dbReference>
<evidence type="ECO:0000256" key="3">
    <source>
        <dbReference type="ARBA" id="ARBA00016337"/>
    </source>
</evidence>
<evidence type="ECO:0000256" key="13">
    <source>
        <dbReference type="SAM" id="SignalP"/>
    </source>
</evidence>
<evidence type="ECO:0000313" key="14">
    <source>
        <dbReference type="EMBL" id="SMB81834.1"/>
    </source>
</evidence>
<feature type="binding site" evidence="12">
    <location>
        <position position="294"/>
    </location>
    <ligand>
        <name>Mg(2+)</name>
        <dbReference type="ChEBI" id="CHEBI:18420"/>
    </ligand>
</feature>
<evidence type="ECO:0000256" key="2">
    <source>
        <dbReference type="ARBA" id="ARBA00011955"/>
    </source>
</evidence>